<gene>
    <name evidence="7" type="ORF">BSTOLATCC_MIC40939</name>
</gene>
<dbReference type="Gene3D" id="3.30.40.10">
    <property type="entry name" value="Zinc/RING finger domain, C3HC4 (zinc finger)"/>
    <property type="match status" value="1"/>
</dbReference>
<dbReference type="EMBL" id="CAJZBQ010000040">
    <property type="protein sequence ID" value="CAG9326514.1"/>
    <property type="molecule type" value="Genomic_DNA"/>
</dbReference>
<sequence length="175" mass="20663">MGPKPSKHIEYDRNDIKTQGYISITTKEKEKKKYFRLSHKSLKYSDGQNIPSKNKAFFDKNFKIRLENPDEAILVLEVKNIRGQIQQWQLKFETNDEYISWVSLIKKAKRPIWEDPIENLACKQCNVDFSVSNRQHHCRKCGKVYCYLHSSNKIAIPELEYNTPVRVCDNCFKDS</sequence>
<evidence type="ECO:0000256" key="1">
    <source>
        <dbReference type="ARBA" id="ARBA00022723"/>
    </source>
</evidence>
<dbReference type="GO" id="GO:0008270">
    <property type="term" value="F:zinc ion binding"/>
    <property type="evidence" value="ECO:0007669"/>
    <property type="project" value="UniProtKB-KW"/>
</dbReference>
<evidence type="ECO:0000313" key="7">
    <source>
        <dbReference type="EMBL" id="CAG9326514.1"/>
    </source>
</evidence>
<evidence type="ECO:0000313" key="8">
    <source>
        <dbReference type="Proteomes" id="UP001162131"/>
    </source>
</evidence>
<dbReference type="Proteomes" id="UP001162131">
    <property type="component" value="Unassembled WGS sequence"/>
</dbReference>
<dbReference type="PROSITE" id="PS50178">
    <property type="entry name" value="ZF_FYVE"/>
    <property type="match status" value="1"/>
</dbReference>
<protein>
    <recommendedName>
        <fullName evidence="9">FYVE-type domain-containing protein</fullName>
    </recommendedName>
</protein>
<keyword evidence="8" id="KW-1185">Reference proteome</keyword>
<organism evidence="7 8">
    <name type="scientific">Blepharisma stoltei</name>
    <dbReference type="NCBI Taxonomy" id="1481888"/>
    <lineage>
        <taxon>Eukaryota</taxon>
        <taxon>Sar</taxon>
        <taxon>Alveolata</taxon>
        <taxon>Ciliophora</taxon>
        <taxon>Postciliodesmatophora</taxon>
        <taxon>Heterotrichea</taxon>
        <taxon>Heterotrichida</taxon>
        <taxon>Blepharismidae</taxon>
        <taxon>Blepharisma</taxon>
    </lineage>
</organism>
<reference evidence="7" key="1">
    <citation type="submission" date="2021-09" db="EMBL/GenBank/DDBJ databases">
        <authorList>
            <consortium name="AG Swart"/>
            <person name="Singh M."/>
            <person name="Singh A."/>
            <person name="Seah K."/>
            <person name="Emmerich C."/>
        </authorList>
    </citation>
    <scope>NUCLEOTIDE SEQUENCE</scope>
    <source>
        <strain evidence="7">ATCC30299</strain>
    </source>
</reference>
<feature type="domain" description="PH" evidence="5">
    <location>
        <begin position="15"/>
        <end position="110"/>
    </location>
</feature>
<keyword evidence="1" id="KW-0479">Metal-binding</keyword>
<dbReference type="Pfam" id="PF01363">
    <property type="entry name" value="FYVE"/>
    <property type="match status" value="1"/>
</dbReference>
<accession>A0AAU9JI17</accession>
<dbReference type="SUPFAM" id="SSF57903">
    <property type="entry name" value="FYVE/PHD zinc finger"/>
    <property type="match status" value="1"/>
</dbReference>
<dbReference type="GO" id="GO:0043328">
    <property type="term" value="P:protein transport to vacuole involved in ubiquitin-dependent protein catabolic process via the multivesicular body sorting pathway"/>
    <property type="evidence" value="ECO:0007669"/>
    <property type="project" value="TreeGrafter"/>
</dbReference>
<dbReference type="GO" id="GO:0033565">
    <property type="term" value="C:ESCRT-0 complex"/>
    <property type="evidence" value="ECO:0007669"/>
    <property type="project" value="TreeGrafter"/>
</dbReference>
<dbReference type="InterPro" id="IPR017455">
    <property type="entry name" value="Znf_FYVE-rel"/>
</dbReference>
<evidence type="ECO:0000256" key="2">
    <source>
        <dbReference type="ARBA" id="ARBA00022771"/>
    </source>
</evidence>
<evidence type="ECO:0000256" key="3">
    <source>
        <dbReference type="ARBA" id="ARBA00022833"/>
    </source>
</evidence>
<dbReference type="InterPro" id="IPR013083">
    <property type="entry name" value="Znf_RING/FYVE/PHD"/>
</dbReference>
<evidence type="ECO:0008006" key="9">
    <source>
        <dbReference type="Google" id="ProtNLM"/>
    </source>
</evidence>
<dbReference type="PANTHER" id="PTHR47794:SF1">
    <property type="entry name" value="VACUOLAR PROTEIN SORTING-ASSOCIATED PROTEIN 27"/>
    <property type="match status" value="1"/>
</dbReference>
<dbReference type="GO" id="GO:0043130">
    <property type="term" value="F:ubiquitin binding"/>
    <property type="evidence" value="ECO:0007669"/>
    <property type="project" value="TreeGrafter"/>
</dbReference>
<dbReference type="InterPro" id="IPR001849">
    <property type="entry name" value="PH_domain"/>
</dbReference>
<keyword evidence="2 4" id="KW-0863">Zinc-finger</keyword>
<dbReference type="CDD" id="cd15760">
    <property type="entry name" value="FYVE_scVPS27p_like"/>
    <property type="match status" value="1"/>
</dbReference>
<evidence type="ECO:0000256" key="4">
    <source>
        <dbReference type="PROSITE-ProRule" id="PRU00091"/>
    </source>
</evidence>
<dbReference type="SMART" id="SM00064">
    <property type="entry name" value="FYVE"/>
    <property type="match status" value="1"/>
</dbReference>
<feature type="domain" description="FYVE-type" evidence="6">
    <location>
        <begin position="122"/>
        <end position="175"/>
    </location>
</feature>
<dbReference type="InterPro" id="IPR011011">
    <property type="entry name" value="Znf_FYVE_PHD"/>
</dbReference>
<dbReference type="GO" id="GO:0006623">
    <property type="term" value="P:protein targeting to vacuole"/>
    <property type="evidence" value="ECO:0007669"/>
    <property type="project" value="TreeGrafter"/>
</dbReference>
<dbReference type="SUPFAM" id="SSF50729">
    <property type="entry name" value="PH domain-like"/>
    <property type="match status" value="1"/>
</dbReference>
<dbReference type="AlphaFoldDB" id="A0AAU9JI17"/>
<dbReference type="PANTHER" id="PTHR47794">
    <property type="entry name" value="VACUOLAR PROTEIN SORTING-ASSOCIATED PROTEIN 27"/>
    <property type="match status" value="1"/>
</dbReference>
<evidence type="ECO:0000259" key="5">
    <source>
        <dbReference type="PROSITE" id="PS50003"/>
    </source>
</evidence>
<dbReference type="GO" id="GO:0032266">
    <property type="term" value="F:phosphatidylinositol-3-phosphate binding"/>
    <property type="evidence" value="ECO:0007669"/>
    <property type="project" value="TreeGrafter"/>
</dbReference>
<comment type="caution">
    <text evidence="7">The sequence shown here is derived from an EMBL/GenBank/DDBJ whole genome shotgun (WGS) entry which is preliminary data.</text>
</comment>
<dbReference type="PROSITE" id="PS50003">
    <property type="entry name" value="PH_DOMAIN"/>
    <property type="match status" value="1"/>
</dbReference>
<evidence type="ECO:0000259" key="6">
    <source>
        <dbReference type="PROSITE" id="PS50178"/>
    </source>
</evidence>
<proteinExistence type="predicted"/>
<dbReference type="InterPro" id="IPR000306">
    <property type="entry name" value="Znf_FYVE"/>
</dbReference>
<keyword evidence="3" id="KW-0862">Zinc</keyword>
<name>A0AAU9JI17_9CILI</name>